<evidence type="ECO:0000313" key="2">
    <source>
        <dbReference type="EMBL" id="EYU29351.1"/>
    </source>
</evidence>
<evidence type="ECO:0000313" key="3">
    <source>
        <dbReference type="Proteomes" id="UP000030748"/>
    </source>
</evidence>
<keyword evidence="1" id="KW-0812">Transmembrane</keyword>
<name>A0A022QN26_ERYGU</name>
<dbReference type="Proteomes" id="UP000030748">
    <property type="component" value="Unassembled WGS sequence"/>
</dbReference>
<keyword evidence="1" id="KW-1133">Transmembrane helix</keyword>
<dbReference type="STRING" id="4155.A0A022QN26"/>
<dbReference type="PANTHER" id="PTHR35278">
    <property type="entry name" value="TRANSMEMBRANE PROTEIN-RELATED"/>
    <property type="match status" value="1"/>
</dbReference>
<dbReference type="PhylomeDB" id="A0A022QN26"/>
<keyword evidence="1" id="KW-0472">Membrane</keyword>
<dbReference type="PANTHER" id="PTHR35278:SF1">
    <property type="entry name" value="F8K7.16"/>
    <property type="match status" value="1"/>
</dbReference>
<gene>
    <name evidence="2" type="ORF">MIMGU_mgv1a023006mg</name>
</gene>
<evidence type="ECO:0000256" key="1">
    <source>
        <dbReference type="SAM" id="Phobius"/>
    </source>
</evidence>
<feature type="transmembrane region" description="Helical" evidence="1">
    <location>
        <begin position="57"/>
        <end position="75"/>
    </location>
</feature>
<proteinExistence type="predicted"/>
<dbReference type="EMBL" id="KI631263">
    <property type="protein sequence ID" value="EYU29351.1"/>
    <property type="molecule type" value="Genomic_DNA"/>
</dbReference>
<sequence length="251" mass="28994">MGNATGSFFAGLGQVVGNILGHPLDFLSGKSCDSVCASTWDFICFVENFCVSHLLKFAFVATLLYFVLLFVYLIFQLGICQCIFRSLCRITCACFATCFSAFKFFCTCLCFKLRLVKRKRRTRKRDIEEFSTSEDEYELGETSRLRQPSTNLEHRRRSRFDKRKNLKNERLRRSLKPTTTHRASVGSARNSVYINRRNILKNIGDCTSPLHHHIRVSRSSKFLNKGSRRRRSGFGGNKFNYKSLEKFSFSC</sequence>
<protein>
    <submittedName>
        <fullName evidence="2">Uncharacterized protein</fullName>
    </submittedName>
</protein>
<keyword evidence="3" id="KW-1185">Reference proteome</keyword>
<feature type="transmembrane region" description="Helical" evidence="1">
    <location>
        <begin position="87"/>
        <end position="105"/>
    </location>
</feature>
<accession>A0A022QN26</accession>
<dbReference type="eggNOG" id="ENOG502RXUF">
    <property type="taxonomic scope" value="Eukaryota"/>
</dbReference>
<dbReference type="AlphaFoldDB" id="A0A022QN26"/>
<reference evidence="2 3" key="1">
    <citation type="journal article" date="2013" name="Proc. Natl. Acad. Sci. U.S.A.">
        <title>Fine-scale variation in meiotic recombination in Mimulus inferred from population shotgun sequencing.</title>
        <authorList>
            <person name="Hellsten U."/>
            <person name="Wright K.M."/>
            <person name="Jenkins J."/>
            <person name="Shu S."/>
            <person name="Yuan Y."/>
            <person name="Wessler S.R."/>
            <person name="Schmutz J."/>
            <person name="Willis J.H."/>
            <person name="Rokhsar D.S."/>
        </authorList>
    </citation>
    <scope>NUCLEOTIDE SEQUENCE [LARGE SCALE GENOMIC DNA]</scope>
    <source>
        <strain evidence="3">cv. DUN x IM62</strain>
    </source>
</reference>
<organism evidence="2 3">
    <name type="scientific">Erythranthe guttata</name>
    <name type="common">Yellow monkey flower</name>
    <name type="synonym">Mimulus guttatus</name>
    <dbReference type="NCBI Taxonomy" id="4155"/>
    <lineage>
        <taxon>Eukaryota</taxon>
        <taxon>Viridiplantae</taxon>
        <taxon>Streptophyta</taxon>
        <taxon>Embryophyta</taxon>
        <taxon>Tracheophyta</taxon>
        <taxon>Spermatophyta</taxon>
        <taxon>Magnoliopsida</taxon>
        <taxon>eudicotyledons</taxon>
        <taxon>Gunneridae</taxon>
        <taxon>Pentapetalae</taxon>
        <taxon>asterids</taxon>
        <taxon>lamiids</taxon>
        <taxon>Lamiales</taxon>
        <taxon>Phrymaceae</taxon>
        <taxon>Erythranthe</taxon>
    </lineage>
</organism>